<sequence>MFRLQRISTSAARQVIARRNASSSSLSVANIETKWKSMSPTEQNAVTKQLEEAQKADWSALSLEDKKAAYYIAFGPHGPREPLHKPGNGIKVFTGVVGLLVASAALFGWTRSKAIETPRTINKEWEEATNEYLKSQNANPISGISSEASFTVISYNILSDVLAHEHSYLYRRSTSRDIVWKYRGAMLLQELQAYDADVYCLQEMDKNHYHRQFKQFFKQLGYHGLFKKRTEHQADGCAVFVRNKRFLVQDSLAIDYKQNAFMNRGNVAIVCILNDRKNPGRSVCIANTHILFNQKRGLLKIAQIDMLLREMNSLLNTSDMPIVLCGDMNSTPDSAVCKFVQDGQIDLSRFPESYMSGQLRMPPWLHETVSHTSLHRSNLDTPDERDCTSEPDDLLTARHPLRSGGSHGIVQHLRFRADSPTSNNSSDESSSPGRSTKSCYKTYNSAQIEAFLGSRTASLHSLDSLAQPRIIRVSNVRTTHPMPFLMRDLVQLECLSDIFKDDGQMISEKHLWSSQTEFYVILDDLCTTQLSDGLVDIPNRLVSLLSGNVMAILKDLFGYEDGPRLRDRASHGEYNWILTQIPSSDGKSFSFENTFNAYMGVYRALYVHLLFRLIALPTKRIDMWLTVGLVFCLVTLTQAWPQKAVCDCGFIQQDTGKVWQQVIYEDWSTYNQTIQSNPDFRVNTYTIGASPGTFPRVFSTGNVYLQNNSQGQQELAFAVFPNNGRATSAGMGTKRTDILYGTFRSSMRLTGTPGTVQAIYYYQSDNAEIDLEMLSYVQKPWQTWFAVHPTVTEPNGSVSFSTHQEINLDADPTQSYHEYRFDWVPGRTSFYFDSQNLGNITTNVPSVAGSVRYAHWTDNNPAFSHGPPAMTAVMAIQKHAFFFNLTQFNGFQCKYSQQPCSVDAITSGQLILQPASEAAALSSGAPSASSYPSTASQTKLHVYIIGLVLVSIVFCFIVTRFDPNERKCVKLKLPTFQLQQFPSFCFFPTSTMTQPGMPPPNMLLRRPSGSDSNATVVGRMAEGASPSRTSKPIIQRNVPAFLNKLFNMVGDHASNDLIRWSEDGKSFIVIKHEEFAQRVLPRFFKHSNFSSFVRQLNMYGFHKVPHLDAGVLETENGDDAENDIEEFNHPYFQCGRDDLLLLVTRKKGKGEDEREREWFKDSNPSTLDAKKIVAEIQDLRKKQEAMNLGMLDMQRNTEAMWRETCGLREHCQLYQQLIERVLSVMPVASANYVLQNLPEAPASSAANGTLPLVRLTNKGSTEDNTADQLSAAQAPMSREPSVSEAPAYPVKMEPVKMEKAMPSNVYMTPAINFPAFQSAYHSYDPAFDLATKLSQGQSPPLQIDTGQVNIPTRPGLVSNRSAFSNNSNGSGMRTDGVKGASTMDENIASALENYLMYQENISRQANNLRAAFDRLSNLRTEDDKGDWSAANNTALSRMSNDAFNNQQFMAQSCLSPTLSTSTASSPVPSPIMSDLNTTIAMRRLNKPYRSQIMQTSDTNPPRPNERPLPCSSSSAKSYPSESTPSLSSNSSSSSSLGPDSDAAVTAPPAKRKRARNSSKQSTSKSTAKGAVSPEREFPSPVDINAYNANDYTNMEVSMNLGHTAFKGLVSSMVPTNSSETDDMNMAMYPPMGLLVLTLITLICNNLSVSDLPCIATPSTSDTEVEPQAGTPQIAISCANVDHVNGNLSADSYKGIVKGNADLLNQNGSAFEETEVLELPQSSPTPVPTPAAFTEVSRRLSRPRRSSSTGSTTAASQTVSHAGMPMREDDEVPVMELEARGKATIWGTDPRWYRTGADDGALYGVLLVPIVISAKLVDYLRYPELIAQEATAKSTSITTFAYIQSKLELSILFGTVILLHLLLNKSSTLSLFISDPFHFPFRHQHERPQPHNRNTRLFRWFILLLCIIFLSNFLVLVMAKGFGDPNYAIFGVLNGLNGRVTWLVLVLFQLMLYACGVWFRRCFTFGEMCVLAQAMGFIFMEAFEAVLLKLSSIHVPPYMKSPFSDIHILSQALIIGMFFIGLMLHPLMSRSRYIAQRPYWKEKGGHAVTSEQGRRLLAGAVYCGTIAIVLLLFGPWSRWLMGKDPFVWTASFVLSSPTKLFLCIYWAVTITITVIFWLWMREKAKPYTPEPPTPIVRRLTVSLNRKRKLFHAIAVFMFVPGYLVEPAFLQLSFAVALTVFIFLEYLRYYAIWPYGKGIHMFLTEFIDYRDMGPVILSHIYLLVGCASPVWIEGTHLLEGLSGVLTLGFGDAMASIIGKQYGRIRWFNTKKTIEGTIAFVASVMIGAWSIVWMAARFWNEPSALTMTMAAWSKYLLTVILTGILEAVSMQNDNLMIPLYMYSIVCLSM</sequence>
<dbReference type="SMART" id="SM00415">
    <property type="entry name" value="HSF"/>
    <property type="match status" value="1"/>
</dbReference>
<dbReference type="GO" id="GO:0043565">
    <property type="term" value="F:sequence-specific DNA binding"/>
    <property type="evidence" value="ECO:0007669"/>
    <property type="project" value="InterPro"/>
</dbReference>
<comment type="similarity">
    <text evidence="17">Belongs to the HSF family.</text>
</comment>
<dbReference type="GO" id="GO:0003700">
    <property type="term" value="F:DNA-binding transcription factor activity"/>
    <property type="evidence" value="ECO:0007669"/>
    <property type="project" value="InterPro"/>
</dbReference>
<dbReference type="PRINTS" id="PR00056">
    <property type="entry name" value="HSFDOMAIN"/>
</dbReference>
<keyword evidence="15" id="KW-0804">Transcription</keyword>
<dbReference type="Pfam" id="PF00447">
    <property type="entry name" value="HSF_DNA-bind"/>
    <property type="match status" value="1"/>
</dbReference>
<dbReference type="GO" id="GO:0006123">
    <property type="term" value="P:mitochondrial electron transport, cytochrome c to oxygen"/>
    <property type="evidence" value="ECO:0007669"/>
    <property type="project" value="InterPro"/>
</dbReference>
<dbReference type="InterPro" id="IPR036691">
    <property type="entry name" value="Endo/exonu/phosph_ase_sf"/>
</dbReference>
<feature type="transmembrane region" description="Helical" evidence="19">
    <location>
        <begin position="2275"/>
        <end position="2296"/>
    </location>
</feature>
<evidence type="ECO:0000256" key="12">
    <source>
        <dbReference type="ARBA" id="ARBA00023125"/>
    </source>
</evidence>
<evidence type="ECO:0000256" key="7">
    <source>
        <dbReference type="ARBA" id="ARBA00022692"/>
    </source>
</evidence>
<dbReference type="EMBL" id="MVBO01000004">
    <property type="protein sequence ID" value="OZJ06327.1"/>
    <property type="molecule type" value="Genomic_DNA"/>
</dbReference>
<gene>
    <name evidence="21" type="ORF">BZG36_00704</name>
</gene>
<feature type="transmembrane region" description="Helical" evidence="19">
    <location>
        <begin position="2098"/>
        <end position="2118"/>
    </location>
</feature>
<feature type="transmembrane region" description="Helical" evidence="19">
    <location>
        <begin position="2236"/>
        <end position="2255"/>
    </location>
</feature>
<evidence type="ECO:0000256" key="8">
    <source>
        <dbReference type="ARBA" id="ARBA00022777"/>
    </source>
</evidence>
<evidence type="ECO:0000256" key="3">
    <source>
        <dbReference type="ARBA" id="ARBA00004477"/>
    </source>
</evidence>
<protein>
    <recommendedName>
        <fullName evidence="5">dolichol kinase</fullName>
        <ecNumber evidence="5">2.7.1.108</ecNumber>
    </recommendedName>
</protein>
<feature type="region of interest" description="Disordered" evidence="18">
    <location>
        <begin position="1717"/>
        <end position="1767"/>
    </location>
</feature>
<dbReference type="CDD" id="cd00413">
    <property type="entry name" value="Glyco_hydrolase_16"/>
    <property type="match status" value="1"/>
</dbReference>
<evidence type="ECO:0000256" key="18">
    <source>
        <dbReference type="SAM" id="MobiDB-lite"/>
    </source>
</evidence>
<feature type="compositionally biased region" description="Low complexity" evidence="18">
    <location>
        <begin position="418"/>
        <end position="436"/>
    </location>
</feature>
<evidence type="ECO:0000256" key="10">
    <source>
        <dbReference type="ARBA" id="ARBA00022989"/>
    </source>
</evidence>
<keyword evidence="6" id="KW-0808">Transferase</keyword>
<feature type="compositionally biased region" description="Low complexity" evidence="18">
    <location>
        <begin position="1507"/>
        <end position="1540"/>
    </location>
</feature>
<evidence type="ECO:0000256" key="1">
    <source>
        <dbReference type="ARBA" id="ARBA00004123"/>
    </source>
</evidence>
<keyword evidence="11" id="KW-0805">Transcription regulation</keyword>
<dbReference type="Gene3D" id="2.60.120.200">
    <property type="match status" value="1"/>
</dbReference>
<comment type="subcellular location">
    <subcellularLocation>
        <location evidence="3">Endoplasmic reticulum membrane</location>
        <topology evidence="3">Multi-pass membrane protein</topology>
    </subcellularLocation>
    <subcellularLocation>
        <location evidence="2">Mitochondrion</location>
    </subcellularLocation>
    <subcellularLocation>
        <location evidence="1">Nucleus</location>
    </subcellularLocation>
</comment>
<feature type="transmembrane region" description="Helical" evidence="19">
    <location>
        <begin position="1839"/>
        <end position="1862"/>
    </location>
</feature>
<feature type="compositionally biased region" description="Low complexity" evidence="18">
    <location>
        <begin position="1557"/>
        <end position="1566"/>
    </location>
</feature>
<evidence type="ECO:0000256" key="5">
    <source>
        <dbReference type="ARBA" id="ARBA00012132"/>
    </source>
</evidence>
<dbReference type="InterPro" id="IPR036390">
    <property type="entry name" value="WH_DNA-bd_sf"/>
</dbReference>
<dbReference type="GO" id="GO:0005634">
    <property type="term" value="C:nucleus"/>
    <property type="evidence" value="ECO:0007669"/>
    <property type="project" value="UniProtKB-SubCell"/>
</dbReference>
<dbReference type="PROSITE" id="PS51762">
    <property type="entry name" value="GH16_2"/>
    <property type="match status" value="1"/>
</dbReference>
<dbReference type="PROSITE" id="PS00434">
    <property type="entry name" value="HSF_DOMAIN"/>
    <property type="match status" value="1"/>
</dbReference>
<feature type="region of interest" description="Disordered" evidence="18">
    <location>
        <begin position="374"/>
        <end position="438"/>
    </location>
</feature>
<dbReference type="PANTHER" id="PTHR13205">
    <property type="entry name" value="TRANSMEMBRANE PROTEIN 15-RELATED"/>
    <property type="match status" value="1"/>
</dbReference>
<dbReference type="GO" id="GO:0004168">
    <property type="term" value="F:dolichol kinase activity"/>
    <property type="evidence" value="ECO:0007669"/>
    <property type="project" value="UniProtKB-EC"/>
</dbReference>
<feature type="transmembrane region" description="Helical" evidence="19">
    <location>
        <begin position="2308"/>
        <end position="2325"/>
    </location>
</feature>
<dbReference type="SUPFAM" id="SSF49899">
    <property type="entry name" value="Concanavalin A-like lectins/glucanases"/>
    <property type="match status" value="1"/>
</dbReference>
<dbReference type="Gene3D" id="1.10.10.10">
    <property type="entry name" value="Winged helix-like DNA-binding domain superfamily/Winged helix DNA-binding domain"/>
    <property type="match status" value="1"/>
</dbReference>
<dbReference type="GO" id="GO:0005739">
    <property type="term" value="C:mitochondrion"/>
    <property type="evidence" value="ECO:0007669"/>
    <property type="project" value="UniProtKB-SubCell"/>
</dbReference>
<evidence type="ECO:0000256" key="2">
    <source>
        <dbReference type="ARBA" id="ARBA00004173"/>
    </source>
</evidence>
<name>A0A261Y6U2_9FUNG</name>
<dbReference type="SUPFAM" id="SSF81406">
    <property type="entry name" value="Mitochondrial cytochrome c oxidase subunit IV"/>
    <property type="match status" value="1"/>
</dbReference>
<evidence type="ECO:0000313" key="21">
    <source>
        <dbReference type="EMBL" id="OZJ06327.1"/>
    </source>
</evidence>
<proteinExistence type="inferred from homology"/>
<keyword evidence="16" id="KW-0539">Nucleus</keyword>
<feature type="transmembrane region" description="Helical" evidence="19">
    <location>
        <begin position="1896"/>
        <end position="1918"/>
    </location>
</feature>
<dbReference type="Pfam" id="PF00722">
    <property type="entry name" value="Glyco_hydro_16"/>
    <property type="match status" value="1"/>
</dbReference>
<dbReference type="SUPFAM" id="SSF46785">
    <property type="entry name" value="Winged helix' DNA-binding domain"/>
    <property type="match status" value="1"/>
</dbReference>
<feature type="compositionally biased region" description="Low complexity" evidence="18">
    <location>
        <begin position="1745"/>
        <end position="1759"/>
    </location>
</feature>
<keyword evidence="14 19" id="KW-0472">Membrane</keyword>
<dbReference type="Gene3D" id="3.60.10.10">
    <property type="entry name" value="Endonuclease/exonuclease/phosphatase"/>
    <property type="match status" value="1"/>
</dbReference>
<evidence type="ECO:0000256" key="19">
    <source>
        <dbReference type="SAM" id="Phobius"/>
    </source>
</evidence>
<dbReference type="GO" id="GO:0005789">
    <property type="term" value="C:endoplasmic reticulum membrane"/>
    <property type="evidence" value="ECO:0007669"/>
    <property type="project" value="UniProtKB-SubCell"/>
</dbReference>
<feature type="transmembrane region" description="Helical" evidence="19">
    <location>
        <begin position="2007"/>
        <end position="2026"/>
    </location>
</feature>
<evidence type="ECO:0000256" key="9">
    <source>
        <dbReference type="ARBA" id="ARBA00022824"/>
    </source>
</evidence>
<keyword evidence="7 19" id="KW-0812">Transmembrane</keyword>
<dbReference type="InterPro" id="IPR013320">
    <property type="entry name" value="ConA-like_dom_sf"/>
</dbReference>
<evidence type="ECO:0000259" key="20">
    <source>
        <dbReference type="PROSITE" id="PS51762"/>
    </source>
</evidence>
<feature type="transmembrane region" description="Helical" evidence="19">
    <location>
        <begin position="1938"/>
        <end position="1958"/>
    </location>
</feature>
<keyword evidence="8" id="KW-0418">Kinase</keyword>
<dbReference type="EC" id="2.7.1.108" evidence="5"/>
<dbReference type="Pfam" id="PF03372">
    <property type="entry name" value="Exo_endo_phos"/>
    <property type="match status" value="1"/>
</dbReference>
<feature type="transmembrane region" description="Helical" evidence="19">
    <location>
        <begin position="2055"/>
        <end position="2078"/>
    </location>
</feature>
<feature type="region of interest" description="Disordered" evidence="18">
    <location>
        <begin position="1257"/>
        <end position="1285"/>
    </location>
</feature>
<dbReference type="GO" id="GO:0004553">
    <property type="term" value="F:hydrolase activity, hydrolyzing O-glycosyl compounds"/>
    <property type="evidence" value="ECO:0007669"/>
    <property type="project" value="InterPro"/>
</dbReference>
<evidence type="ECO:0000256" key="11">
    <source>
        <dbReference type="ARBA" id="ARBA00023015"/>
    </source>
</evidence>
<keyword evidence="9" id="KW-0256">Endoplasmic reticulum</keyword>
<dbReference type="InterPro" id="IPR005135">
    <property type="entry name" value="Endo/exonuclease/phosphatase"/>
</dbReference>
<feature type="transmembrane region" description="Helical" evidence="19">
    <location>
        <begin position="1967"/>
        <end position="1987"/>
    </location>
</feature>
<dbReference type="PANTHER" id="PTHR13205:SF15">
    <property type="entry name" value="DOLICHOL KINASE"/>
    <property type="match status" value="1"/>
</dbReference>
<dbReference type="Proteomes" id="UP000242875">
    <property type="component" value="Unassembled WGS sequence"/>
</dbReference>
<dbReference type="CDD" id="cd00922">
    <property type="entry name" value="Cyt_c_Oxidase_IV"/>
    <property type="match status" value="1"/>
</dbReference>
<reference evidence="21 22" key="1">
    <citation type="journal article" date="2017" name="Mycologia">
        <title>Bifiguratus adelaidae, gen. et sp. nov., a new member of Mucoromycotina in endophytic and soil-dwelling habitats.</title>
        <authorList>
            <person name="Torres-Cruz T.J."/>
            <person name="Billingsley Tobias T.L."/>
            <person name="Almatruk M."/>
            <person name="Hesse C."/>
            <person name="Kuske C.R."/>
            <person name="Desiro A."/>
            <person name="Benucci G.M."/>
            <person name="Bonito G."/>
            <person name="Stajich J.E."/>
            <person name="Dunlap C."/>
            <person name="Arnold A.E."/>
            <person name="Porras-Alfaro A."/>
        </authorList>
    </citation>
    <scope>NUCLEOTIDE SEQUENCE [LARGE SCALE GENOMIC DNA]</scope>
    <source>
        <strain evidence="21 22">AZ0501</strain>
    </source>
</reference>
<feature type="compositionally biased region" description="Polar residues" evidence="18">
    <location>
        <begin position="1257"/>
        <end position="1271"/>
    </location>
</feature>
<dbReference type="FunFam" id="1.10.10.10:FF:000027">
    <property type="entry name" value="Heat shock transcription factor 1"/>
    <property type="match status" value="1"/>
</dbReference>
<dbReference type="InterPro" id="IPR000232">
    <property type="entry name" value="HSF_DNA-bd"/>
</dbReference>
<dbReference type="InterPro" id="IPR036639">
    <property type="entry name" value="Cyt_c_oxidase_su4_sf"/>
</dbReference>
<evidence type="ECO:0000256" key="13">
    <source>
        <dbReference type="ARBA" id="ARBA00023128"/>
    </source>
</evidence>
<keyword evidence="13" id="KW-0496">Mitochondrion</keyword>
<dbReference type="InterPro" id="IPR000757">
    <property type="entry name" value="Beta-glucanase-like"/>
</dbReference>
<comment type="similarity">
    <text evidence="4">Belongs to the polyprenol kinase family.</text>
</comment>
<evidence type="ECO:0000256" key="14">
    <source>
        <dbReference type="ARBA" id="ARBA00023136"/>
    </source>
</evidence>
<dbReference type="GO" id="GO:0043048">
    <property type="term" value="P:dolichyl monophosphate biosynthetic process"/>
    <property type="evidence" value="ECO:0007669"/>
    <property type="project" value="TreeGrafter"/>
</dbReference>
<dbReference type="Pfam" id="PF02936">
    <property type="entry name" value="COX4"/>
    <property type="match status" value="1"/>
</dbReference>
<feature type="region of interest" description="Disordered" evidence="18">
    <location>
        <begin position="1493"/>
        <end position="1581"/>
    </location>
</feature>
<dbReference type="GO" id="GO:0045277">
    <property type="term" value="C:respiratory chain complex IV"/>
    <property type="evidence" value="ECO:0007669"/>
    <property type="project" value="InterPro"/>
</dbReference>
<feature type="domain" description="GH16" evidence="20">
    <location>
        <begin position="665"/>
        <end position="881"/>
    </location>
</feature>
<evidence type="ECO:0000313" key="22">
    <source>
        <dbReference type="Proteomes" id="UP000242875"/>
    </source>
</evidence>
<evidence type="ECO:0000256" key="6">
    <source>
        <dbReference type="ARBA" id="ARBA00022679"/>
    </source>
</evidence>
<evidence type="ECO:0000256" key="17">
    <source>
        <dbReference type="RuleBase" id="RU004020"/>
    </source>
</evidence>
<comment type="caution">
    <text evidence="21">The sequence shown here is derived from an EMBL/GenBank/DDBJ whole genome shotgun (WGS) entry which is preliminary data.</text>
</comment>
<accession>A0A261Y6U2</accession>
<feature type="transmembrane region" description="Helical" evidence="19">
    <location>
        <begin position="2210"/>
        <end position="2230"/>
    </location>
</feature>
<evidence type="ECO:0000256" key="15">
    <source>
        <dbReference type="ARBA" id="ARBA00023163"/>
    </source>
</evidence>
<keyword evidence="10 19" id="KW-1133">Transmembrane helix</keyword>
<dbReference type="SUPFAM" id="SSF56219">
    <property type="entry name" value="DNase I-like"/>
    <property type="match status" value="1"/>
</dbReference>
<dbReference type="GO" id="GO:0005975">
    <property type="term" value="P:carbohydrate metabolic process"/>
    <property type="evidence" value="ECO:0007669"/>
    <property type="project" value="InterPro"/>
</dbReference>
<organism evidence="21 22">
    <name type="scientific">Bifiguratus adelaidae</name>
    <dbReference type="NCBI Taxonomy" id="1938954"/>
    <lineage>
        <taxon>Eukaryota</taxon>
        <taxon>Fungi</taxon>
        <taxon>Fungi incertae sedis</taxon>
        <taxon>Mucoromycota</taxon>
        <taxon>Mucoromycotina</taxon>
        <taxon>Endogonomycetes</taxon>
        <taxon>Endogonales</taxon>
        <taxon>Endogonales incertae sedis</taxon>
        <taxon>Bifiguratus</taxon>
    </lineage>
</organism>
<dbReference type="InterPro" id="IPR004203">
    <property type="entry name" value="Cyt_c_oxidase_su4_fam"/>
</dbReference>
<evidence type="ECO:0000256" key="16">
    <source>
        <dbReference type="ARBA" id="ARBA00023242"/>
    </source>
</evidence>
<keyword evidence="12" id="KW-0238">DNA-binding</keyword>
<dbReference type="InterPro" id="IPR032974">
    <property type="entry name" value="Polypren_kinase"/>
</dbReference>
<feature type="transmembrane region" description="Helical" evidence="19">
    <location>
        <begin position="2147"/>
        <end position="2163"/>
    </location>
</feature>
<evidence type="ECO:0000256" key="4">
    <source>
        <dbReference type="ARBA" id="ARBA00010794"/>
    </source>
</evidence>
<dbReference type="InterPro" id="IPR036388">
    <property type="entry name" value="WH-like_DNA-bd_sf"/>
</dbReference>
<dbReference type="OrthoDB" id="377083at2759"/>
<keyword evidence="22" id="KW-1185">Reference proteome</keyword>
<feature type="transmembrane region" description="Helical" evidence="19">
    <location>
        <begin position="2169"/>
        <end position="2189"/>
    </location>
</feature>